<evidence type="ECO:0000259" key="5">
    <source>
        <dbReference type="PROSITE" id="PS51192"/>
    </source>
</evidence>
<protein>
    <submittedName>
        <fullName evidence="7">Predicted protein</fullName>
    </submittedName>
</protein>
<feature type="region of interest" description="Disordered" evidence="4">
    <location>
        <begin position="1114"/>
        <end position="1152"/>
    </location>
</feature>
<evidence type="ECO:0000259" key="6">
    <source>
        <dbReference type="PROSITE" id="PS51194"/>
    </source>
</evidence>
<dbReference type="EMBL" id="GG663738">
    <property type="protein sequence ID" value="EEH58265.1"/>
    <property type="molecule type" value="Genomic_DNA"/>
</dbReference>
<evidence type="ECO:0000256" key="1">
    <source>
        <dbReference type="ARBA" id="ARBA00022741"/>
    </source>
</evidence>
<feature type="compositionally biased region" description="Basic and acidic residues" evidence="4">
    <location>
        <begin position="408"/>
        <end position="425"/>
    </location>
</feature>
<feature type="region of interest" description="Disordered" evidence="4">
    <location>
        <begin position="520"/>
        <end position="546"/>
    </location>
</feature>
<dbReference type="InterPro" id="IPR027417">
    <property type="entry name" value="P-loop_NTPase"/>
</dbReference>
<keyword evidence="2" id="KW-0347">Helicase</keyword>
<dbReference type="GeneID" id="9683371"/>
<evidence type="ECO:0000256" key="3">
    <source>
        <dbReference type="ARBA" id="ARBA00022840"/>
    </source>
</evidence>
<dbReference type="Pfam" id="PF00271">
    <property type="entry name" value="Helicase_C"/>
    <property type="match status" value="1"/>
</dbReference>
<keyword evidence="3" id="KW-0067">ATP-binding</keyword>
<dbReference type="InterPro" id="IPR014001">
    <property type="entry name" value="Helicase_ATP-bd"/>
</dbReference>
<dbReference type="SMART" id="SM00490">
    <property type="entry name" value="HELICc"/>
    <property type="match status" value="1"/>
</dbReference>
<dbReference type="Gene3D" id="1.20.120.1080">
    <property type="match status" value="1"/>
</dbReference>
<evidence type="ECO:0000313" key="8">
    <source>
        <dbReference type="Proteomes" id="UP000001876"/>
    </source>
</evidence>
<dbReference type="PANTHER" id="PTHR18934:SF145">
    <property type="entry name" value="ATP-DEPENDENT RNA HELICASE DHX57-RELATED"/>
    <property type="match status" value="1"/>
</dbReference>
<dbReference type="STRING" id="564608.C1MRI5"/>
<keyword evidence="8" id="KW-1185">Reference proteome</keyword>
<dbReference type="Pfam" id="PF21010">
    <property type="entry name" value="HA2_C"/>
    <property type="match status" value="1"/>
</dbReference>
<dbReference type="GO" id="GO:0003723">
    <property type="term" value="F:RNA binding"/>
    <property type="evidence" value="ECO:0007669"/>
    <property type="project" value="TreeGrafter"/>
</dbReference>
<dbReference type="InterPro" id="IPR001650">
    <property type="entry name" value="Helicase_C-like"/>
</dbReference>
<dbReference type="PROSITE" id="PS51192">
    <property type="entry name" value="HELICASE_ATP_BIND_1"/>
    <property type="match status" value="1"/>
</dbReference>
<dbReference type="Gene3D" id="3.40.50.300">
    <property type="entry name" value="P-loop containing nucleotide triphosphate hydrolases"/>
    <property type="match status" value="2"/>
</dbReference>
<dbReference type="CDD" id="cd18791">
    <property type="entry name" value="SF2_C_RHA"/>
    <property type="match status" value="1"/>
</dbReference>
<feature type="domain" description="Helicase C-terminal" evidence="6">
    <location>
        <begin position="595"/>
        <end position="796"/>
    </location>
</feature>
<dbReference type="SMART" id="SM00847">
    <property type="entry name" value="HA2"/>
    <property type="match status" value="1"/>
</dbReference>
<dbReference type="InterPro" id="IPR011545">
    <property type="entry name" value="DEAD/DEAH_box_helicase_dom"/>
</dbReference>
<dbReference type="InterPro" id="IPR011709">
    <property type="entry name" value="DEAD-box_helicase_OB_fold"/>
</dbReference>
<feature type="compositionally biased region" description="Gly residues" evidence="4">
    <location>
        <begin position="48"/>
        <end position="66"/>
    </location>
</feature>
<feature type="domain" description="Helicase ATP-binding" evidence="5">
    <location>
        <begin position="270"/>
        <end position="490"/>
    </location>
</feature>
<name>C1MRI5_MICPC</name>
<feature type="compositionally biased region" description="Low complexity" evidence="4">
    <location>
        <begin position="1135"/>
        <end position="1152"/>
    </location>
</feature>
<dbReference type="GO" id="GO:0004386">
    <property type="term" value="F:helicase activity"/>
    <property type="evidence" value="ECO:0007669"/>
    <property type="project" value="UniProtKB-KW"/>
</dbReference>
<keyword evidence="2" id="KW-0378">Hydrolase</keyword>
<feature type="region of interest" description="Disordered" evidence="4">
    <location>
        <begin position="85"/>
        <end position="176"/>
    </location>
</feature>
<feature type="region of interest" description="Disordered" evidence="4">
    <location>
        <begin position="1"/>
        <end position="72"/>
    </location>
</feature>
<dbReference type="GO" id="GO:0005524">
    <property type="term" value="F:ATP binding"/>
    <property type="evidence" value="ECO:0007669"/>
    <property type="project" value="UniProtKB-KW"/>
</dbReference>
<evidence type="ECO:0000313" key="7">
    <source>
        <dbReference type="EMBL" id="EEH58265.1"/>
    </source>
</evidence>
<dbReference type="InterPro" id="IPR007502">
    <property type="entry name" value="Helicase-assoc_dom"/>
</dbReference>
<keyword evidence="1" id="KW-0547">Nucleotide-binding</keyword>
<sequence length="1152" mass="121779">MSFFSKGRPVSAGGSGQPPAAPRYASQLEKIASSANPLLGGSQPSWHGGSGGGGGGAGGVGGGGGRAPITGYGALAGGARGDGYWGPKPSRGGGGGGGGGGGMWQHDAYDDDDGPGRMRDDTSRKRKHDDVWRPNQTTGKLGKQPKPPKSPSSSQPSKPKPVAGASADGSPYRPPLRRCVVSSKAVRAMQTAVDAPLPPGLLQESDVHLSSSAPDLAYLEKRAAENAALMDGGGGGHNLRMCAPPTVPGGGPHARTRMSLPVYRHRDALIDAFKNNPVTIVEGETGSGKTTQVAQYLLEHAAETGTPVNIVCTQPRRISAIGVAERVASERGEPRVGVGAVGYAIRGESKTCDNTRLLFCTTGVLLRRLERDPGLHGVTHVLVDEVHERTVEGDFLLMALKEMLGRRANERREGGGSFEEKAEKSDGDDDDAPERAPSLGSLKPVPKSLKAAAASAASATTTVKLGLMSATMDGDVLAKYFDDAPRVSFPGRAYPVATLHLEDALSVTNHWVDRQAEWCHGSREHQRRAGKAASKDESNRPPSEGEWLQRLTRSSRNQHRARAACRALAQLDENVVNVQLISELVRWFVVDAEGDVDHALAKLPNARDDRWDKGMADNDRGMDGAAILVFLPGTKEIDAVKEALGMLARRLHGGGGGADARRGRFVLDPDWILPLHGSLPPDDQRKVFLRPPPGVCKVVLSTNVAETSITIDDVTCVIDTGRVKEERYDAERLMSSLDDVMVSHAAAKQRRGRAGRVRPGIAFHLFTSDAPLARYTDPEVRRVGLQQLVMRVKALNLEGDAEAVCSRLPEPPEKVAVHNAVEDLRCIGALTAGACESLTPLGRLLAQLPTDARLGKLVVYGCALGLADEAITLASLLGSRSPFMMPAEAREAADESKRKFGEGPQSDVLGALQAYNEFDAIAGESRFSFARDRFLSIKTLQQVANSKRQLLENLSTLGIVPRGIRANHAEYVGRKYDGTDGVRLVLGQTSTAQAADGGGGGGGEHFVPAGLLAGLLCAGLYPQLAYLHAPPTKKGAASASAVKLHVRPADRDASEPDAASVHPSSVNSKLDGNAWRSCYVAFHERVKTSKVYTRDSTPVPPLAMMVLAGGDLKVENGGGPDGSLRFGCTRRGRRATPSSSSGSASKRSCVGS</sequence>
<feature type="compositionally biased region" description="Gly residues" evidence="4">
    <location>
        <begin position="91"/>
        <end position="103"/>
    </location>
</feature>
<organism evidence="8">
    <name type="scientific">Micromonas pusilla (strain CCMP1545)</name>
    <name type="common">Picoplanktonic green alga</name>
    <dbReference type="NCBI Taxonomy" id="564608"/>
    <lineage>
        <taxon>Eukaryota</taxon>
        <taxon>Viridiplantae</taxon>
        <taxon>Chlorophyta</taxon>
        <taxon>Mamiellophyceae</taxon>
        <taxon>Mamiellales</taxon>
        <taxon>Mamiellaceae</taxon>
        <taxon>Micromonas</taxon>
    </lineage>
</organism>
<dbReference type="CDD" id="cd17917">
    <property type="entry name" value="DEXHc_RHA-like"/>
    <property type="match status" value="1"/>
</dbReference>
<gene>
    <name evidence="7" type="ORF">MICPUCDRAFT_39554</name>
</gene>
<reference evidence="7 8" key="1">
    <citation type="journal article" date="2009" name="Science">
        <title>Green evolution and dynamic adaptations revealed by genomes of the marine picoeukaryotes Micromonas.</title>
        <authorList>
            <person name="Worden A.Z."/>
            <person name="Lee J.H."/>
            <person name="Mock T."/>
            <person name="Rouze P."/>
            <person name="Simmons M.P."/>
            <person name="Aerts A.L."/>
            <person name="Allen A.E."/>
            <person name="Cuvelier M.L."/>
            <person name="Derelle E."/>
            <person name="Everett M.V."/>
            <person name="Foulon E."/>
            <person name="Grimwood J."/>
            <person name="Gundlach H."/>
            <person name="Henrissat B."/>
            <person name="Napoli C."/>
            <person name="McDonald S.M."/>
            <person name="Parker M.S."/>
            <person name="Rombauts S."/>
            <person name="Salamov A."/>
            <person name="Von Dassow P."/>
            <person name="Badger J.H."/>
            <person name="Coutinho P.M."/>
            <person name="Demir E."/>
            <person name="Dubchak I."/>
            <person name="Gentemann C."/>
            <person name="Eikrem W."/>
            <person name="Gready J.E."/>
            <person name="John U."/>
            <person name="Lanier W."/>
            <person name="Lindquist E.A."/>
            <person name="Lucas S."/>
            <person name="Mayer K.F."/>
            <person name="Moreau H."/>
            <person name="Not F."/>
            <person name="Otillar R."/>
            <person name="Panaud O."/>
            <person name="Pangilinan J."/>
            <person name="Paulsen I."/>
            <person name="Piegu B."/>
            <person name="Poliakov A."/>
            <person name="Robbens S."/>
            <person name="Schmutz J."/>
            <person name="Toulza E."/>
            <person name="Wyss T."/>
            <person name="Zelensky A."/>
            <person name="Zhou K."/>
            <person name="Armbrust E.V."/>
            <person name="Bhattacharya D."/>
            <person name="Goodenough U.W."/>
            <person name="Van de Peer Y."/>
            <person name="Grigoriev I.V."/>
        </authorList>
    </citation>
    <scope>NUCLEOTIDE SEQUENCE [LARGE SCALE GENOMIC DNA]</scope>
    <source>
        <strain evidence="7 8">CCMP1545</strain>
    </source>
</reference>
<dbReference type="SUPFAM" id="SSF52540">
    <property type="entry name" value="P-loop containing nucleoside triphosphate hydrolases"/>
    <property type="match status" value="1"/>
</dbReference>
<dbReference type="Pfam" id="PF07717">
    <property type="entry name" value="OB_NTP_bind"/>
    <property type="match status" value="1"/>
</dbReference>
<proteinExistence type="predicted"/>
<dbReference type="Pfam" id="PF00270">
    <property type="entry name" value="DEAD"/>
    <property type="match status" value="1"/>
</dbReference>
<dbReference type="OMA" id="CYVAFHE"/>
<dbReference type="RefSeq" id="XP_003058314.1">
    <property type="nucleotide sequence ID" value="XM_003058268.1"/>
</dbReference>
<feature type="region of interest" description="Disordered" evidence="4">
    <location>
        <begin position="1047"/>
        <end position="1066"/>
    </location>
</feature>
<dbReference type="AlphaFoldDB" id="C1MRI5"/>
<dbReference type="Proteomes" id="UP000001876">
    <property type="component" value="Unassembled WGS sequence"/>
</dbReference>
<feature type="compositionally biased region" description="Low complexity" evidence="4">
    <location>
        <begin position="151"/>
        <end position="161"/>
    </location>
</feature>
<feature type="compositionally biased region" description="Basic and acidic residues" evidence="4">
    <location>
        <begin position="114"/>
        <end position="132"/>
    </location>
</feature>
<feature type="region of interest" description="Disordered" evidence="4">
    <location>
        <begin position="408"/>
        <end position="444"/>
    </location>
</feature>
<accession>C1MRI5</accession>
<dbReference type="PROSITE" id="PS51194">
    <property type="entry name" value="HELICASE_CTER"/>
    <property type="match status" value="1"/>
</dbReference>
<evidence type="ECO:0000256" key="4">
    <source>
        <dbReference type="SAM" id="MobiDB-lite"/>
    </source>
</evidence>
<dbReference type="KEGG" id="mpp:MICPUCDRAFT_39554"/>
<dbReference type="eggNOG" id="KOG0920">
    <property type="taxonomic scope" value="Eukaryota"/>
</dbReference>
<evidence type="ECO:0000256" key="2">
    <source>
        <dbReference type="ARBA" id="ARBA00022806"/>
    </source>
</evidence>
<dbReference type="PANTHER" id="PTHR18934">
    <property type="entry name" value="ATP-DEPENDENT RNA HELICASE"/>
    <property type="match status" value="1"/>
</dbReference>
<dbReference type="SMART" id="SM00487">
    <property type="entry name" value="DEXDc"/>
    <property type="match status" value="1"/>
</dbReference>
<dbReference type="OrthoDB" id="5600252at2759"/>